<dbReference type="EMBL" id="BARS01035475">
    <property type="protein sequence ID" value="GAG18948.1"/>
    <property type="molecule type" value="Genomic_DNA"/>
</dbReference>
<sequence length="29" mass="3122">GLNSPFPDVDWITAVLERAGVLEELPIAV</sequence>
<reference evidence="1" key="1">
    <citation type="journal article" date="2014" name="Front. Microbiol.">
        <title>High frequency of phylogenetically diverse reductive dehalogenase-homologous genes in deep subseafloor sedimentary metagenomes.</title>
        <authorList>
            <person name="Kawai M."/>
            <person name="Futagami T."/>
            <person name="Toyoda A."/>
            <person name="Takaki Y."/>
            <person name="Nishi S."/>
            <person name="Hori S."/>
            <person name="Arai W."/>
            <person name="Tsubouchi T."/>
            <person name="Morono Y."/>
            <person name="Uchiyama I."/>
            <person name="Ito T."/>
            <person name="Fujiyama A."/>
            <person name="Inagaki F."/>
            <person name="Takami H."/>
        </authorList>
    </citation>
    <scope>NUCLEOTIDE SEQUENCE</scope>
    <source>
        <strain evidence="1">Expedition CK06-06</strain>
    </source>
</reference>
<gene>
    <name evidence="1" type="ORF">S01H1_54653</name>
</gene>
<protein>
    <submittedName>
        <fullName evidence="1">Uncharacterized protein</fullName>
    </submittedName>
</protein>
<name>X0W2X5_9ZZZZ</name>
<accession>X0W2X5</accession>
<comment type="caution">
    <text evidence="1">The sequence shown here is derived from an EMBL/GenBank/DDBJ whole genome shotgun (WGS) entry which is preliminary data.</text>
</comment>
<feature type="non-terminal residue" evidence="1">
    <location>
        <position position="1"/>
    </location>
</feature>
<organism evidence="1">
    <name type="scientific">marine sediment metagenome</name>
    <dbReference type="NCBI Taxonomy" id="412755"/>
    <lineage>
        <taxon>unclassified sequences</taxon>
        <taxon>metagenomes</taxon>
        <taxon>ecological metagenomes</taxon>
    </lineage>
</organism>
<dbReference type="AlphaFoldDB" id="X0W2X5"/>
<proteinExistence type="predicted"/>
<evidence type="ECO:0000313" key="1">
    <source>
        <dbReference type="EMBL" id="GAG18948.1"/>
    </source>
</evidence>